<keyword evidence="7" id="KW-0539">Nucleus</keyword>
<keyword evidence="3" id="KW-0479">Metal-binding</keyword>
<protein>
    <recommendedName>
        <fullName evidence="10">RRM domain-containing protein</fullName>
    </recommendedName>
</protein>
<dbReference type="Pfam" id="PF01480">
    <property type="entry name" value="PWI"/>
    <property type="match status" value="1"/>
</dbReference>
<dbReference type="InterPro" id="IPR002483">
    <property type="entry name" value="PWI_dom"/>
</dbReference>
<dbReference type="OMA" id="IKRTSHQ"/>
<evidence type="ECO:0000259" key="10">
    <source>
        <dbReference type="PROSITE" id="PS50102"/>
    </source>
</evidence>
<evidence type="ECO:0000256" key="2">
    <source>
        <dbReference type="ARBA" id="ARBA00008423"/>
    </source>
</evidence>
<dbReference type="GO" id="GO:0043488">
    <property type="term" value="P:regulation of mRNA stability"/>
    <property type="evidence" value="ECO:0007669"/>
    <property type="project" value="InterPro"/>
</dbReference>
<dbReference type="GO" id="GO:0008143">
    <property type="term" value="F:poly(A) binding"/>
    <property type="evidence" value="ECO:0007669"/>
    <property type="project" value="InterPro"/>
</dbReference>
<comment type="subcellular location">
    <subcellularLocation>
        <location evidence="1">Nucleus</location>
    </subcellularLocation>
</comment>
<evidence type="ECO:0000256" key="7">
    <source>
        <dbReference type="ARBA" id="ARBA00023242"/>
    </source>
</evidence>
<feature type="compositionally biased region" description="Basic and acidic residues" evidence="9">
    <location>
        <begin position="438"/>
        <end position="447"/>
    </location>
</feature>
<reference evidence="11" key="1">
    <citation type="submission" date="2021-08" db="EMBL/GenBank/DDBJ databases">
        <title>WGS assembly of Ceratopteris richardii.</title>
        <authorList>
            <person name="Marchant D.B."/>
            <person name="Chen G."/>
            <person name="Jenkins J."/>
            <person name="Shu S."/>
            <person name="Leebens-Mack J."/>
            <person name="Grimwood J."/>
            <person name="Schmutz J."/>
            <person name="Soltis P."/>
            <person name="Soltis D."/>
            <person name="Chen Z.-H."/>
        </authorList>
    </citation>
    <scope>NUCLEOTIDE SEQUENCE</scope>
    <source>
        <strain evidence="11">Whitten #5841</strain>
        <tissue evidence="11">Leaf</tissue>
    </source>
</reference>
<evidence type="ECO:0000256" key="6">
    <source>
        <dbReference type="ARBA" id="ARBA00022833"/>
    </source>
</evidence>
<dbReference type="PROSITE" id="PS50102">
    <property type="entry name" value="RRM"/>
    <property type="match status" value="1"/>
</dbReference>
<proteinExistence type="inferred from homology"/>
<dbReference type="PANTHER" id="PTHR14738:SF29">
    <property type="entry name" value="ZINC FINGER CCCH DOMAIN-CONTAINING PROTEIN 14"/>
    <property type="match status" value="1"/>
</dbReference>
<feature type="region of interest" description="Disordered" evidence="9">
    <location>
        <begin position="131"/>
        <end position="209"/>
    </location>
</feature>
<evidence type="ECO:0000313" key="12">
    <source>
        <dbReference type="Proteomes" id="UP000825935"/>
    </source>
</evidence>
<feature type="compositionally biased region" description="Polar residues" evidence="9">
    <location>
        <begin position="240"/>
        <end position="257"/>
    </location>
</feature>
<feature type="region of interest" description="Disordered" evidence="9">
    <location>
        <begin position="236"/>
        <end position="261"/>
    </location>
</feature>
<dbReference type="Pfam" id="PF00076">
    <property type="entry name" value="RRM_1"/>
    <property type="match status" value="1"/>
</dbReference>
<dbReference type="InterPro" id="IPR012677">
    <property type="entry name" value="Nucleotide-bd_a/b_plait_sf"/>
</dbReference>
<feature type="compositionally biased region" description="Basic and acidic residues" evidence="9">
    <location>
        <begin position="192"/>
        <end position="203"/>
    </location>
</feature>
<comment type="similarity">
    <text evidence="2">Belongs to the ZC3H14 family.</text>
</comment>
<dbReference type="PANTHER" id="PTHR14738">
    <property type="entry name" value="ZINC FINGER CCCH DOMAIN-CONTAINING PROTEIN 14"/>
    <property type="match status" value="1"/>
</dbReference>
<feature type="domain" description="RRM" evidence="10">
    <location>
        <begin position="607"/>
        <end position="684"/>
    </location>
</feature>
<evidence type="ECO:0000256" key="9">
    <source>
        <dbReference type="SAM" id="MobiDB-lite"/>
    </source>
</evidence>
<feature type="compositionally biased region" description="Polar residues" evidence="9">
    <location>
        <begin position="768"/>
        <end position="778"/>
    </location>
</feature>
<organism evidence="11 12">
    <name type="scientific">Ceratopteris richardii</name>
    <name type="common">Triangle waterfern</name>
    <dbReference type="NCBI Taxonomy" id="49495"/>
    <lineage>
        <taxon>Eukaryota</taxon>
        <taxon>Viridiplantae</taxon>
        <taxon>Streptophyta</taxon>
        <taxon>Embryophyta</taxon>
        <taxon>Tracheophyta</taxon>
        <taxon>Polypodiopsida</taxon>
        <taxon>Polypodiidae</taxon>
        <taxon>Polypodiales</taxon>
        <taxon>Pteridineae</taxon>
        <taxon>Pteridaceae</taxon>
        <taxon>Parkerioideae</taxon>
        <taxon>Ceratopteris</taxon>
    </lineage>
</organism>
<feature type="compositionally biased region" description="Acidic residues" evidence="9">
    <location>
        <begin position="383"/>
        <end position="397"/>
    </location>
</feature>
<dbReference type="SUPFAM" id="SSF54928">
    <property type="entry name" value="RNA-binding domain, RBD"/>
    <property type="match status" value="1"/>
</dbReference>
<dbReference type="InterPro" id="IPR035979">
    <property type="entry name" value="RBD_domain_sf"/>
</dbReference>
<dbReference type="AlphaFoldDB" id="A0A8T2UW58"/>
<dbReference type="EMBL" id="CM035409">
    <property type="protein sequence ID" value="KAH7438958.1"/>
    <property type="molecule type" value="Genomic_DNA"/>
</dbReference>
<accession>A0A8T2UW58</accession>
<sequence length="818" mass="89960">MAIDEVGGLTFSLEAGSHGAAALRSTIMKKLSDFMGSYTDDVLAEYVVVLVSHGKQRAQAIKDLEAFLGDQSESFVTWLWEHLASNMNLYTSPSNEPASNYDHGGGQTQDRSECVEEGLLAIKQCKEKGRESLAHAEDGRLISRSKPPESQSKRDSSSTASRSSRLDVSGITRFLSGSTRGAKRQRSPDSSPHSERVVSEKQKASRVGASMRLLQSAVREAVAPSTGHLKRQVLEAVPSRETSASVRTSIAPTTSYSKRSDSAMKRLQSVVSADFEKSEISSLQNSVKEARQPVASRQAKRAMPAFVMAMKAAAAAAEDVTKARSKVTGNIWDRLGDKSRDSVDVSEEDYERYGGESEEILDDRYTSHYESEHNRKKPRLDPEDILSEGSLEEDAVESDTGFDKYVEETASSRNMYAVKGSKHRKKEKIDDDDMSYDDAQKDDDSRSRERRRQSREESVTVEYRLARNMDGVKDTHKQKGSNVASGLTSSSQKIVNISVNVNTWKSDAYDNVGSSEQPISLPAQNQLQEMDSTCTPNAPGGSEHHEENTGLMHISSITQPIRESQQEIINKLSKPIEVTKEVAKPMPSVTSTVGVKQVRKLDDAESRTVFVTNIHFAASKESVMAHFASCGEISRTVMLTDGATGQPKGSAYIEFKTRDAADRALALNDSSFYSRALKVVRKDAAIQAIQGLNPLIHPALIRRPIPLALRLHPGARLLRAPPYLLPRRFTPAIPRPYPSFPSLQWKRDGPASSTTMRPGFNPAVRPVRSNSYVRTSDPQPAKPGEESGAVATPPVEKEEMKMDIGPQKEVADVQMEQG</sequence>
<keyword evidence="8" id="KW-0694">RNA-binding</keyword>
<dbReference type="GO" id="GO:0005737">
    <property type="term" value="C:cytoplasm"/>
    <property type="evidence" value="ECO:0007669"/>
    <property type="project" value="TreeGrafter"/>
</dbReference>
<evidence type="ECO:0000256" key="4">
    <source>
        <dbReference type="ARBA" id="ARBA00022737"/>
    </source>
</evidence>
<dbReference type="InterPro" id="IPR000504">
    <property type="entry name" value="RRM_dom"/>
</dbReference>
<feature type="compositionally biased region" description="Basic and acidic residues" evidence="9">
    <location>
        <begin position="362"/>
        <end position="373"/>
    </location>
</feature>
<feature type="region of interest" description="Disordered" evidence="9">
    <location>
        <begin position="335"/>
        <end position="402"/>
    </location>
</feature>
<dbReference type="GO" id="GO:0005634">
    <property type="term" value="C:nucleus"/>
    <property type="evidence" value="ECO:0007669"/>
    <property type="project" value="UniProtKB-SubCell"/>
</dbReference>
<comment type="caution">
    <text evidence="11">The sequence shown here is derived from an EMBL/GenBank/DDBJ whole genome shotgun (WGS) entry which is preliminary data.</text>
</comment>
<dbReference type="SMART" id="SM00360">
    <property type="entry name" value="RRM"/>
    <property type="match status" value="1"/>
</dbReference>
<evidence type="ECO:0000256" key="1">
    <source>
        <dbReference type="ARBA" id="ARBA00004123"/>
    </source>
</evidence>
<evidence type="ECO:0000313" key="11">
    <source>
        <dbReference type="EMBL" id="KAH7438958.1"/>
    </source>
</evidence>
<feature type="region of interest" description="Disordered" evidence="9">
    <location>
        <begin position="416"/>
        <end position="459"/>
    </location>
</feature>
<evidence type="ECO:0000256" key="5">
    <source>
        <dbReference type="ARBA" id="ARBA00022771"/>
    </source>
</evidence>
<feature type="compositionally biased region" description="Acidic residues" evidence="9">
    <location>
        <begin position="344"/>
        <end position="361"/>
    </location>
</feature>
<evidence type="ECO:0000256" key="3">
    <source>
        <dbReference type="ARBA" id="ARBA00022723"/>
    </source>
</evidence>
<feature type="compositionally biased region" description="Basic and acidic residues" evidence="9">
    <location>
        <begin position="131"/>
        <end position="141"/>
    </location>
</feature>
<keyword evidence="4" id="KW-0677">Repeat</keyword>
<keyword evidence="5" id="KW-0863">Zinc-finger</keyword>
<dbReference type="InterPro" id="IPR040366">
    <property type="entry name" value="Nab2/ZC3H14"/>
</dbReference>
<keyword evidence="6" id="KW-0862">Zinc</keyword>
<dbReference type="OrthoDB" id="4726at2759"/>
<dbReference type="Gene3D" id="3.30.70.330">
    <property type="match status" value="1"/>
</dbReference>
<name>A0A8T2UW58_CERRI</name>
<dbReference type="Gene3D" id="1.20.1390.10">
    <property type="entry name" value="PWI domain"/>
    <property type="match status" value="1"/>
</dbReference>
<dbReference type="Proteomes" id="UP000825935">
    <property type="component" value="Chromosome 4"/>
</dbReference>
<feature type="region of interest" description="Disordered" evidence="9">
    <location>
        <begin position="748"/>
        <end position="818"/>
    </location>
</feature>
<gene>
    <name evidence="11" type="ORF">KP509_04G038600</name>
</gene>
<keyword evidence="12" id="KW-1185">Reference proteome</keyword>
<evidence type="ECO:0000256" key="8">
    <source>
        <dbReference type="PROSITE-ProRule" id="PRU00176"/>
    </source>
</evidence>
<dbReference type="GO" id="GO:0008270">
    <property type="term" value="F:zinc ion binding"/>
    <property type="evidence" value="ECO:0007669"/>
    <property type="project" value="UniProtKB-KW"/>
</dbReference>